<feature type="transmembrane region" description="Helical" evidence="1">
    <location>
        <begin position="39"/>
        <end position="57"/>
    </location>
</feature>
<evidence type="ECO:0000256" key="1">
    <source>
        <dbReference type="SAM" id="Phobius"/>
    </source>
</evidence>
<gene>
    <name evidence="2" type="ORF">GC093_07535</name>
</gene>
<proteinExistence type="predicted"/>
<evidence type="ECO:0000313" key="2">
    <source>
        <dbReference type="EMBL" id="NOU93085.1"/>
    </source>
</evidence>
<protein>
    <submittedName>
        <fullName evidence="2">Uncharacterized protein</fullName>
    </submittedName>
</protein>
<feature type="transmembrane region" description="Helical" evidence="1">
    <location>
        <begin position="92"/>
        <end position="112"/>
    </location>
</feature>
<name>A0A972JZS8_9BACL</name>
<keyword evidence="1" id="KW-1133">Transmembrane helix</keyword>
<keyword evidence="1" id="KW-0812">Transmembrane</keyword>
<dbReference type="RefSeq" id="WP_171651276.1">
    <property type="nucleotide sequence ID" value="NZ_WHOD01000027.1"/>
</dbReference>
<sequence>MDLLRLRKLRIRQLIIVNSFVLIATILFTFIIHVYSLSIFQRTLGVIILILAIMNMFSKTMYYNLFGLFPAMRELIAYEAQKLGKEFTKVRWTQASAQLFVALMLLAQSFYLKIPPTLISLQDTMLFTIPVLLLTIISINIGLVYHVKKIDKGTTDSLKGYNAKSILIGLLIGIPTGILAIIVSFLIVTLK</sequence>
<accession>A0A972JZS8</accession>
<organism evidence="2 3">
    <name type="scientific">Paenibacillus foliorum</name>
    <dbReference type="NCBI Taxonomy" id="2654974"/>
    <lineage>
        <taxon>Bacteria</taxon>
        <taxon>Bacillati</taxon>
        <taxon>Bacillota</taxon>
        <taxon>Bacilli</taxon>
        <taxon>Bacillales</taxon>
        <taxon>Paenibacillaceae</taxon>
        <taxon>Paenibacillus</taxon>
    </lineage>
</organism>
<dbReference type="AlphaFoldDB" id="A0A972JZS8"/>
<dbReference type="EMBL" id="WHOD01000027">
    <property type="protein sequence ID" value="NOU93085.1"/>
    <property type="molecule type" value="Genomic_DNA"/>
</dbReference>
<dbReference type="Proteomes" id="UP000641588">
    <property type="component" value="Unassembled WGS sequence"/>
</dbReference>
<reference evidence="2" key="1">
    <citation type="submission" date="2019-10" db="EMBL/GenBank/DDBJ databases">
        <title>Description of Paenibacillus glebae sp. nov.</title>
        <authorList>
            <person name="Carlier A."/>
            <person name="Qi S."/>
        </authorList>
    </citation>
    <scope>NUCLEOTIDE SEQUENCE</scope>
    <source>
        <strain evidence="2">LMG 31456</strain>
    </source>
</reference>
<feature type="transmembrane region" description="Helical" evidence="1">
    <location>
        <begin position="166"/>
        <end position="188"/>
    </location>
</feature>
<comment type="caution">
    <text evidence="2">The sequence shown here is derived from an EMBL/GenBank/DDBJ whole genome shotgun (WGS) entry which is preliminary data.</text>
</comment>
<feature type="transmembrane region" description="Helical" evidence="1">
    <location>
        <begin position="124"/>
        <end position="145"/>
    </location>
</feature>
<keyword evidence="1" id="KW-0472">Membrane</keyword>
<keyword evidence="3" id="KW-1185">Reference proteome</keyword>
<feature type="transmembrane region" description="Helical" evidence="1">
    <location>
        <begin position="14"/>
        <end position="33"/>
    </location>
</feature>
<evidence type="ECO:0000313" key="3">
    <source>
        <dbReference type="Proteomes" id="UP000641588"/>
    </source>
</evidence>